<accession>Q7MKK1</accession>
<dbReference type="AlphaFoldDB" id="Q7MKK1"/>
<dbReference type="PATRIC" id="fig|196600.6.peg.1764"/>
<evidence type="ECO:0000256" key="2">
    <source>
        <dbReference type="SAM" id="Phobius"/>
    </source>
</evidence>
<gene>
    <name evidence="3" type="ordered locus">VV1784</name>
</gene>
<organism evidence="3 4">
    <name type="scientific">Vibrio vulnificus (strain YJ016)</name>
    <dbReference type="NCBI Taxonomy" id="196600"/>
    <lineage>
        <taxon>Bacteria</taxon>
        <taxon>Pseudomonadati</taxon>
        <taxon>Pseudomonadota</taxon>
        <taxon>Gammaproteobacteria</taxon>
        <taxon>Vibrionales</taxon>
        <taxon>Vibrionaceae</taxon>
        <taxon>Vibrio</taxon>
    </lineage>
</organism>
<keyword evidence="2" id="KW-0812">Transmembrane</keyword>
<protein>
    <submittedName>
        <fullName evidence="3">Uncharacterized protein</fullName>
    </submittedName>
</protein>
<proteinExistence type="predicted"/>
<keyword evidence="2" id="KW-1133">Transmembrane helix</keyword>
<dbReference type="RefSeq" id="WP_011150367.1">
    <property type="nucleotide sequence ID" value="NC_005139.1"/>
</dbReference>
<evidence type="ECO:0000256" key="1">
    <source>
        <dbReference type="SAM" id="Coils"/>
    </source>
</evidence>
<reference evidence="3 4" key="1">
    <citation type="journal article" date="2003" name="Genome Res.">
        <title>Comparative genome analysis of Vibrio vulnificus, a marine pathogen.</title>
        <authorList>
            <person name="Chen C.Y."/>
            <person name="Wu K.M."/>
            <person name="Chang Y.C."/>
            <person name="Chang C.H."/>
            <person name="Tsai H.C."/>
            <person name="Liao T.L."/>
            <person name="Liu Y.M."/>
            <person name="Chen H.J."/>
            <person name="Shen A.B."/>
            <person name="Li J.C."/>
            <person name="Su T.L."/>
            <person name="Shao C.P."/>
            <person name="Lee C.T."/>
            <person name="Hor L.I."/>
            <person name="Tsai S.F."/>
        </authorList>
    </citation>
    <scope>NUCLEOTIDE SEQUENCE [LARGE SCALE GENOMIC DNA]</scope>
    <source>
        <strain evidence="3 4">YJ016</strain>
    </source>
</reference>
<feature type="transmembrane region" description="Helical" evidence="2">
    <location>
        <begin position="20"/>
        <end position="39"/>
    </location>
</feature>
<evidence type="ECO:0000313" key="4">
    <source>
        <dbReference type="Proteomes" id="UP000002675"/>
    </source>
</evidence>
<dbReference type="EMBL" id="BA000037">
    <property type="protein sequence ID" value="BAC94548.1"/>
    <property type="molecule type" value="Genomic_DNA"/>
</dbReference>
<feature type="coiled-coil region" evidence="1">
    <location>
        <begin position="80"/>
        <end position="107"/>
    </location>
</feature>
<dbReference type="Proteomes" id="UP000002675">
    <property type="component" value="Chromosome I"/>
</dbReference>
<dbReference type="HOGENOM" id="CLU_905975_0_0_6"/>
<sequence length="307" mass="34708">MINKLKLNPNLGLDRQPIFWIAVLFPVLLAVGLGIPLWSEYTLEFSAPAYSRFMELSQLPLAVSTLSIPLGVLVGRIHGTKQTSLQIEKTNLQLKNAQKQLQLAYGENKKKNYLEHYSHFKDYVQNIDKQISVDVLYQNLFPSASLSSGSLEVDMEFILSVYSDLVRSLGIYKGLKEDLFAIYDDEVKFLSETQISDFTERAFQINLLCMSALSKVSLGYKWEKLGCLKAQQGINKEVISALQFLPVSNASQYSVVHSAISIFQFVDIHHSAGVLEHFRTLSQNIGEEESELVFFDTDRNGKIYGYT</sequence>
<keyword evidence="2" id="KW-0472">Membrane</keyword>
<keyword evidence="1" id="KW-0175">Coiled coil</keyword>
<evidence type="ECO:0000313" key="3">
    <source>
        <dbReference type="EMBL" id="BAC94548.1"/>
    </source>
</evidence>
<name>Q7MKK1_VIBVY</name>
<dbReference type="KEGG" id="vvy:VV1784"/>